<dbReference type="EMBL" id="CM055092">
    <property type="protein sequence ID" value="KAJ7569110.1"/>
    <property type="molecule type" value="Genomic_DNA"/>
</dbReference>
<accession>A0ACC2ERT9</accession>
<evidence type="ECO:0000313" key="1">
    <source>
        <dbReference type="EMBL" id="KAJ7569110.1"/>
    </source>
</evidence>
<comment type="caution">
    <text evidence="1">The sequence shown here is derived from an EMBL/GenBank/DDBJ whole genome shotgun (WGS) entry which is preliminary data.</text>
</comment>
<evidence type="ECO:0000313" key="2">
    <source>
        <dbReference type="Proteomes" id="UP001162992"/>
    </source>
</evidence>
<reference evidence="2" key="1">
    <citation type="journal article" date="2024" name="Proc. Natl. Acad. Sci. U.S.A.">
        <title>Extraordinary preservation of gene collinearity over three hundred million years revealed in homosporous lycophytes.</title>
        <authorList>
            <person name="Li C."/>
            <person name="Wickell D."/>
            <person name="Kuo L.Y."/>
            <person name="Chen X."/>
            <person name="Nie B."/>
            <person name="Liao X."/>
            <person name="Peng D."/>
            <person name="Ji J."/>
            <person name="Jenkins J."/>
            <person name="Williams M."/>
            <person name="Shu S."/>
            <person name="Plott C."/>
            <person name="Barry K."/>
            <person name="Rajasekar S."/>
            <person name="Grimwood J."/>
            <person name="Han X."/>
            <person name="Sun S."/>
            <person name="Hou Z."/>
            <person name="He W."/>
            <person name="Dai G."/>
            <person name="Sun C."/>
            <person name="Schmutz J."/>
            <person name="Leebens-Mack J.H."/>
            <person name="Li F.W."/>
            <person name="Wang L."/>
        </authorList>
    </citation>
    <scope>NUCLEOTIDE SEQUENCE [LARGE SCALE GENOMIC DNA]</scope>
    <source>
        <strain evidence="2">cv. PW_Plant_1</strain>
    </source>
</reference>
<sequence length="92" mass="9993">MQQDSKTQKPGMTNVSLQMTNLVLVLVLNGRCDALISAVCTIQSLWKKAAARCRLMNPAGRLSEGRILQLTNCLAAANSQVFVFIRNGVTLS</sequence>
<organism evidence="1 2">
    <name type="scientific">Diphasiastrum complanatum</name>
    <name type="common">Issler's clubmoss</name>
    <name type="synonym">Lycopodium complanatum</name>
    <dbReference type="NCBI Taxonomy" id="34168"/>
    <lineage>
        <taxon>Eukaryota</taxon>
        <taxon>Viridiplantae</taxon>
        <taxon>Streptophyta</taxon>
        <taxon>Embryophyta</taxon>
        <taxon>Tracheophyta</taxon>
        <taxon>Lycopodiopsida</taxon>
        <taxon>Lycopodiales</taxon>
        <taxon>Lycopodiaceae</taxon>
        <taxon>Lycopodioideae</taxon>
        <taxon>Diphasiastrum</taxon>
    </lineage>
</organism>
<keyword evidence="2" id="KW-1185">Reference proteome</keyword>
<dbReference type="Proteomes" id="UP001162992">
    <property type="component" value="Chromosome 1"/>
</dbReference>
<proteinExistence type="predicted"/>
<name>A0ACC2ERT9_DIPCM</name>
<gene>
    <name evidence="1" type="ORF">O6H91_01G060800</name>
</gene>
<protein>
    <submittedName>
        <fullName evidence="1">Uncharacterized protein</fullName>
    </submittedName>
</protein>